<sequence>MSDLALVLATAAAKAPTATAVVDGTLRLDYARLNRLARRTAAGLARLGLRSGDRLVTLLPIRWEAVVLHWACQIGGFAIVPLDTDESPATLRTLLAEVEPAAVAVDAASAALLDASAIGGAYRLAIDATGGGADGATPFPTLLEAGEIGQAGGLGAAVSALVYTAGTTDAGKGVLRSQAAEWQATRAHVAESGYAAGERTLGAVPLCHPIGIRALLAMALVAGTYVCLRRFDPAEAVHLIEREGVTALYLPPPLLDAVLAEADAADAALAGLRRIGVVGAPAPERLLAEIGRRAGGAALANHYGTVEVSVAALRRDPAAKPGSVGRPLRDQRIRIVSTGATGATGAEEDLPAGAEGELLIRLGGSAFAGYWRRPEAEAAALMGDWFRSGDTGYRDEDGELFVTGRVRDLIEATDGTLVPPAAVEAVLRRHGAVRDAVVAAVPGCRGERRLIAFLRLDHTIELATLDRVCREAGVPRPGEYVIVNDIPRSRFGTLRRRDLLERSYRTDLTALSDR</sequence>
<name>A0ABX2TBF8_9PROT</name>
<dbReference type="PANTHER" id="PTHR43201:SF32">
    <property type="entry name" value="2-SUCCINYLBENZOATE--COA LIGASE, CHLOROPLASTIC_PEROXISOMAL"/>
    <property type="match status" value="1"/>
</dbReference>
<feature type="domain" description="AMP-dependent synthetase/ligase" evidence="1">
    <location>
        <begin position="9"/>
        <end position="371"/>
    </location>
</feature>
<dbReference type="Pfam" id="PF00501">
    <property type="entry name" value="AMP-binding"/>
    <property type="match status" value="1"/>
</dbReference>
<gene>
    <name evidence="2" type="ORF">HND93_12695</name>
</gene>
<dbReference type="SUPFAM" id="SSF56801">
    <property type="entry name" value="Acetyl-CoA synthetase-like"/>
    <property type="match status" value="1"/>
</dbReference>
<evidence type="ECO:0000313" key="3">
    <source>
        <dbReference type="Proteomes" id="UP000584642"/>
    </source>
</evidence>
<dbReference type="Gene3D" id="3.30.300.30">
    <property type="match status" value="1"/>
</dbReference>
<dbReference type="RefSeq" id="WP_180282343.1">
    <property type="nucleotide sequence ID" value="NZ_JABFDB010000008.1"/>
</dbReference>
<dbReference type="Gene3D" id="3.40.50.12780">
    <property type="entry name" value="N-terminal domain of ligase-like"/>
    <property type="match status" value="1"/>
</dbReference>
<protein>
    <submittedName>
        <fullName evidence="2">AMP-binding protein</fullName>
    </submittedName>
</protein>
<organism evidence="2 3">
    <name type="scientific">Azospirillum oleiclasticum</name>
    <dbReference type="NCBI Taxonomy" id="2735135"/>
    <lineage>
        <taxon>Bacteria</taxon>
        <taxon>Pseudomonadati</taxon>
        <taxon>Pseudomonadota</taxon>
        <taxon>Alphaproteobacteria</taxon>
        <taxon>Rhodospirillales</taxon>
        <taxon>Azospirillaceae</taxon>
        <taxon>Azospirillum</taxon>
    </lineage>
</organism>
<proteinExistence type="predicted"/>
<dbReference type="InterPro" id="IPR042099">
    <property type="entry name" value="ANL_N_sf"/>
</dbReference>
<evidence type="ECO:0000313" key="2">
    <source>
        <dbReference type="EMBL" id="NYZ20572.1"/>
    </source>
</evidence>
<evidence type="ECO:0000259" key="1">
    <source>
        <dbReference type="Pfam" id="PF00501"/>
    </source>
</evidence>
<dbReference type="PANTHER" id="PTHR43201">
    <property type="entry name" value="ACYL-COA SYNTHETASE"/>
    <property type="match status" value="1"/>
</dbReference>
<dbReference type="InterPro" id="IPR000873">
    <property type="entry name" value="AMP-dep_synth/lig_dom"/>
</dbReference>
<reference evidence="2 3" key="1">
    <citation type="submission" date="2020-05" db="EMBL/GenBank/DDBJ databases">
        <title>Azospirillum oleiclasticum sp. nov, a nitrogen-fixing and heavy crude oil-emulsifying bacterium isolated from the crude oil of Yumen Oilfield.</title>
        <authorList>
            <person name="Wu D."/>
            <person name="Cai M."/>
            <person name="Zhang X."/>
        </authorList>
    </citation>
    <scope>NUCLEOTIDE SEQUENCE [LARGE SCALE GENOMIC DNA]</scope>
    <source>
        <strain evidence="2 3">ROY-1-1-2</strain>
    </source>
</reference>
<comment type="caution">
    <text evidence="2">The sequence shown here is derived from an EMBL/GenBank/DDBJ whole genome shotgun (WGS) entry which is preliminary data.</text>
</comment>
<dbReference type="Proteomes" id="UP000584642">
    <property type="component" value="Unassembled WGS sequence"/>
</dbReference>
<keyword evidence="3" id="KW-1185">Reference proteome</keyword>
<dbReference type="EMBL" id="JABFDB010000008">
    <property type="protein sequence ID" value="NYZ20572.1"/>
    <property type="molecule type" value="Genomic_DNA"/>
</dbReference>
<dbReference type="InterPro" id="IPR045851">
    <property type="entry name" value="AMP-bd_C_sf"/>
</dbReference>
<accession>A0ABX2TBF8</accession>